<name>A0A8S5SZU4_9CAUD</name>
<accession>A0A8S5SZU4</accession>
<dbReference type="GO" id="GO:0016787">
    <property type="term" value="F:hydrolase activity"/>
    <property type="evidence" value="ECO:0007669"/>
    <property type="project" value="InterPro"/>
</dbReference>
<proteinExistence type="predicted"/>
<evidence type="ECO:0000313" key="1">
    <source>
        <dbReference type="EMBL" id="DAF56628.1"/>
    </source>
</evidence>
<protein>
    <submittedName>
        <fullName evidence="1">Metallophosphatase domain protein</fullName>
    </submittedName>
</protein>
<dbReference type="Gene3D" id="3.60.21.10">
    <property type="match status" value="1"/>
</dbReference>
<dbReference type="EMBL" id="BK032721">
    <property type="protein sequence ID" value="DAF56628.1"/>
    <property type="molecule type" value="Genomic_DNA"/>
</dbReference>
<reference evidence="1" key="1">
    <citation type="journal article" date="2021" name="Proc. Natl. Acad. Sci. U.S.A.">
        <title>A Catalog of Tens of Thousands of Viruses from Human Metagenomes Reveals Hidden Associations with Chronic Diseases.</title>
        <authorList>
            <person name="Tisza M.J."/>
            <person name="Buck C.B."/>
        </authorList>
    </citation>
    <scope>NUCLEOTIDE SEQUENCE</scope>
    <source>
        <strain evidence="1">CtWb16</strain>
    </source>
</reference>
<organism evidence="1">
    <name type="scientific">Myoviridae sp. ctWb16</name>
    <dbReference type="NCBI Taxonomy" id="2827690"/>
    <lineage>
        <taxon>Viruses</taxon>
        <taxon>Duplodnaviria</taxon>
        <taxon>Heunggongvirae</taxon>
        <taxon>Uroviricota</taxon>
        <taxon>Caudoviricetes</taxon>
    </lineage>
</organism>
<dbReference type="SUPFAM" id="SSF56300">
    <property type="entry name" value="Metallo-dependent phosphatases"/>
    <property type="match status" value="1"/>
</dbReference>
<dbReference type="InterPro" id="IPR029052">
    <property type="entry name" value="Metallo-depent_PP-like"/>
</dbReference>
<sequence>MNEEIIKRWNKKIDINDVVYVLGDVCWGWNSNQIQQTFSKMNGIKYLIIGNHDKLTPHQKSNVWAEIVPYKRITIEDKRVILSHYPIAEWDCAWHQSIHLYGHTHGKFNLAEFTKLMPHQNTKCMDVGVDTHNYEPWSWEEIKEKLEII</sequence>